<gene>
    <name evidence="1" type="ORF">SAMEA3545359_01299</name>
</gene>
<evidence type="ECO:0000313" key="1">
    <source>
        <dbReference type="EMBL" id="SCJ65942.1"/>
    </source>
</evidence>
<proteinExistence type="predicted"/>
<dbReference type="EMBL" id="FMHG01000001">
    <property type="protein sequence ID" value="SCJ65942.1"/>
    <property type="molecule type" value="Genomic_DNA"/>
</dbReference>
<organism evidence="1">
    <name type="scientific">uncultured Anaerotruncus sp</name>
    <dbReference type="NCBI Taxonomy" id="905011"/>
    <lineage>
        <taxon>Bacteria</taxon>
        <taxon>Bacillati</taxon>
        <taxon>Bacillota</taxon>
        <taxon>Clostridia</taxon>
        <taxon>Eubacteriales</taxon>
        <taxon>Oscillospiraceae</taxon>
        <taxon>Anaerotruncus</taxon>
        <taxon>environmental samples</taxon>
    </lineage>
</organism>
<dbReference type="AlphaFoldDB" id="A0A1C6I732"/>
<protein>
    <submittedName>
        <fullName evidence="1">Uncharacterized protein</fullName>
    </submittedName>
</protein>
<reference evidence="1" key="1">
    <citation type="submission" date="2015-09" db="EMBL/GenBank/DDBJ databases">
        <authorList>
            <consortium name="Pathogen Informatics"/>
        </authorList>
    </citation>
    <scope>NUCLEOTIDE SEQUENCE</scope>
    <source>
        <strain evidence="1">2789STDY5834896</strain>
    </source>
</reference>
<sequence length="127" mass="13978">MYADYDYYTGTYMGSLVPADVWPPVARDAGLVIDALTFGRLRRGGVPDDDIRMGLCAVAEEVYRQQQAAGSGADPPVGVAAEKEGNRSVTYESAAAREQALKKRVQDAAKQYILPSHPLRYRGRWEP</sequence>
<name>A0A1C6I732_9FIRM</name>
<accession>A0A1C6I732</accession>